<dbReference type="InterPro" id="IPR014710">
    <property type="entry name" value="RmlC-like_jellyroll"/>
</dbReference>
<dbReference type="InterPro" id="IPR003829">
    <property type="entry name" value="Pirin_N_dom"/>
</dbReference>
<evidence type="ECO:0000256" key="2">
    <source>
        <dbReference type="RuleBase" id="RU003457"/>
    </source>
</evidence>
<dbReference type="Pfam" id="PF05726">
    <property type="entry name" value="Pirin_C"/>
    <property type="match status" value="1"/>
</dbReference>
<keyword evidence="6" id="KW-1185">Reference proteome</keyword>
<dbReference type="Gene3D" id="2.60.120.10">
    <property type="entry name" value="Jelly Rolls"/>
    <property type="match status" value="2"/>
</dbReference>
<dbReference type="CDD" id="cd02909">
    <property type="entry name" value="cupin_pirin_N"/>
    <property type="match status" value="1"/>
</dbReference>
<proteinExistence type="inferred from homology"/>
<organism evidence="5 6">
    <name type="scientific">Simiduia curdlanivorans</name>
    <dbReference type="NCBI Taxonomy" id="1492769"/>
    <lineage>
        <taxon>Bacteria</taxon>
        <taxon>Pseudomonadati</taxon>
        <taxon>Pseudomonadota</taxon>
        <taxon>Gammaproteobacteria</taxon>
        <taxon>Cellvibrionales</taxon>
        <taxon>Cellvibrionaceae</taxon>
        <taxon>Simiduia</taxon>
    </lineage>
</organism>
<accession>A0ABV8V3T7</accession>
<gene>
    <name evidence="5" type="ORF">ACFOX3_08845</name>
</gene>
<dbReference type="CDD" id="cd02247">
    <property type="entry name" value="cupin_pirin_C"/>
    <property type="match status" value="1"/>
</dbReference>
<dbReference type="Proteomes" id="UP001595840">
    <property type="component" value="Unassembled WGS sequence"/>
</dbReference>
<dbReference type="Pfam" id="PF02678">
    <property type="entry name" value="Pirin"/>
    <property type="match status" value="1"/>
</dbReference>
<name>A0ABV8V3T7_9GAMM</name>
<dbReference type="PIRSF" id="PIRSF006232">
    <property type="entry name" value="Pirin"/>
    <property type="match status" value="1"/>
</dbReference>
<evidence type="ECO:0000259" key="3">
    <source>
        <dbReference type="Pfam" id="PF02678"/>
    </source>
</evidence>
<dbReference type="RefSeq" id="WP_290260553.1">
    <property type="nucleotide sequence ID" value="NZ_JAUFQG010000004.1"/>
</dbReference>
<dbReference type="InterPro" id="IPR012093">
    <property type="entry name" value="Pirin"/>
</dbReference>
<protein>
    <submittedName>
        <fullName evidence="5">Pirin family protein</fullName>
    </submittedName>
</protein>
<evidence type="ECO:0000259" key="4">
    <source>
        <dbReference type="Pfam" id="PF05726"/>
    </source>
</evidence>
<comment type="similarity">
    <text evidence="1 2">Belongs to the pirin family.</text>
</comment>
<feature type="domain" description="Pirin N-terminal" evidence="3">
    <location>
        <begin position="35"/>
        <end position="140"/>
    </location>
</feature>
<dbReference type="PANTHER" id="PTHR13903:SF8">
    <property type="entry name" value="PIRIN"/>
    <property type="match status" value="1"/>
</dbReference>
<dbReference type="EMBL" id="JBHSCX010000006">
    <property type="protein sequence ID" value="MFC4362408.1"/>
    <property type="molecule type" value="Genomic_DNA"/>
</dbReference>
<evidence type="ECO:0000313" key="5">
    <source>
        <dbReference type="EMBL" id="MFC4362408.1"/>
    </source>
</evidence>
<feature type="domain" description="Pirin C-terminal" evidence="4">
    <location>
        <begin position="193"/>
        <end position="289"/>
    </location>
</feature>
<dbReference type="InterPro" id="IPR011051">
    <property type="entry name" value="RmlC_Cupin_sf"/>
</dbReference>
<dbReference type="SUPFAM" id="SSF51182">
    <property type="entry name" value="RmlC-like cupins"/>
    <property type="match status" value="1"/>
</dbReference>
<comment type="caution">
    <text evidence="5">The sequence shown here is derived from an EMBL/GenBank/DDBJ whole genome shotgun (WGS) entry which is preliminary data.</text>
</comment>
<evidence type="ECO:0000256" key="1">
    <source>
        <dbReference type="ARBA" id="ARBA00008416"/>
    </source>
</evidence>
<dbReference type="InterPro" id="IPR008778">
    <property type="entry name" value="Pirin_C_dom"/>
</dbReference>
<sequence>MSNFSLTCEHECAVLDSCTAVALVTQPKKKDLDGFSVRRALPNAHRRMVGPWIFFDHMGPAHFEPGVGIDVRPHPHIGLSTVTYLFEGEILHRDSLGSYQSILPGDVNLMVAGKGITHSERERKEATLAPRTLHGLQLWLALPVAVEDIEPAFYHYPSMDIPEVIVDGVKIKIVMGSAFGHTSPVKVHCNTLYLELRLEAGERITLPDAEERALYVVQGEVKVKDSIIPINSMAFLDPARNLVIEATCATRLVLIGGESLGERFIEWNFVATDRNKIDQAKRAWVQREFPKVIDDEVEFIPLPGQSSA</sequence>
<evidence type="ECO:0000313" key="6">
    <source>
        <dbReference type="Proteomes" id="UP001595840"/>
    </source>
</evidence>
<dbReference type="PANTHER" id="PTHR13903">
    <property type="entry name" value="PIRIN-RELATED"/>
    <property type="match status" value="1"/>
</dbReference>
<reference evidence="6" key="1">
    <citation type="journal article" date="2019" name="Int. J. Syst. Evol. Microbiol.">
        <title>The Global Catalogue of Microorganisms (GCM) 10K type strain sequencing project: providing services to taxonomists for standard genome sequencing and annotation.</title>
        <authorList>
            <consortium name="The Broad Institute Genomics Platform"/>
            <consortium name="The Broad Institute Genome Sequencing Center for Infectious Disease"/>
            <person name="Wu L."/>
            <person name="Ma J."/>
        </authorList>
    </citation>
    <scope>NUCLEOTIDE SEQUENCE [LARGE SCALE GENOMIC DNA]</scope>
    <source>
        <strain evidence="6">CECT 8570</strain>
    </source>
</reference>